<evidence type="ECO:0000313" key="1">
    <source>
        <dbReference type="EMBL" id="VDM48721.1"/>
    </source>
</evidence>
<accession>A0A183V9I0</accession>
<evidence type="ECO:0000313" key="3">
    <source>
        <dbReference type="WBParaSite" id="TCNE_0001740101-mRNA-1"/>
    </source>
</evidence>
<reference evidence="3" key="1">
    <citation type="submission" date="2016-06" db="UniProtKB">
        <authorList>
            <consortium name="WormBaseParasite"/>
        </authorList>
    </citation>
    <scope>IDENTIFICATION</scope>
</reference>
<proteinExistence type="predicted"/>
<gene>
    <name evidence="1" type="ORF">TCNE_LOCUS17400</name>
</gene>
<sequence>MASFNEHEHLKRLSEEAVSSLCRGVLWGPVVDRLGVQPSVLVKEHRLRRSLNGMYTSIKWNVYHPVLYHPLCRTLAP</sequence>
<name>A0A183V9I0_TOXCA</name>
<reference evidence="1 2" key="2">
    <citation type="submission" date="2018-11" db="EMBL/GenBank/DDBJ databases">
        <authorList>
            <consortium name="Pathogen Informatics"/>
        </authorList>
    </citation>
    <scope>NUCLEOTIDE SEQUENCE [LARGE SCALE GENOMIC DNA]</scope>
</reference>
<protein>
    <submittedName>
        <fullName evidence="3">Peroxisomal membrane protein PEX16</fullName>
    </submittedName>
</protein>
<keyword evidence="2" id="KW-1185">Reference proteome</keyword>
<dbReference type="WBParaSite" id="TCNE_0001740101-mRNA-1">
    <property type="protein sequence ID" value="TCNE_0001740101-mRNA-1"/>
    <property type="gene ID" value="TCNE_0001740101"/>
</dbReference>
<dbReference type="Proteomes" id="UP000050794">
    <property type="component" value="Unassembled WGS sequence"/>
</dbReference>
<dbReference type="EMBL" id="UYWY01024403">
    <property type="protein sequence ID" value="VDM48721.1"/>
    <property type="molecule type" value="Genomic_DNA"/>
</dbReference>
<dbReference type="AlphaFoldDB" id="A0A183V9I0"/>
<evidence type="ECO:0000313" key="2">
    <source>
        <dbReference type="Proteomes" id="UP000050794"/>
    </source>
</evidence>
<organism evidence="2 3">
    <name type="scientific">Toxocara canis</name>
    <name type="common">Canine roundworm</name>
    <dbReference type="NCBI Taxonomy" id="6265"/>
    <lineage>
        <taxon>Eukaryota</taxon>
        <taxon>Metazoa</taxon>
        <taxon>Ecdysozoa</taxon>
        <taxon>Nematoda</taxon>
        <taxon>Chromadorea</taxon>
        <taxon>Rhabditida</taxon>
        <taxon>Spirurina</taxon>
        <taxon>Ascaridomorpha</taxon>
        <taxon>Ascaridoidea</taxon>
        <taxon>Toxocaridae</taxon>
        <taxon>Toxocara</taxon>
    </lineage>
</organism>